<proteinExistence type="predicted"/>
<dbReference type="EMBL" id="GEEE01007840">
    <property type="protein sequence ID" value="JAP55385.1"/>
    <property type="molecule type" value="Transcribed_RNA"/>
</dbReference>
<dbReference type="AlphaFoldDB" id="A0A0X3PTY7"/>
<evidence type="ECO:0000313" key="1">
    <source>
        <dbReference type="EMBL" id="JAP55385.1"/>
    </source>
</evidence>
<organism evidence="1">
    <name type="scientific">Schistocephalus solidus</name>
    <name type="common">Tapeworm</name>
    <dbReference type="NCBI Taxonomy" id="70667"/>
    <lineage>
        <taxon>Eukaryota</taxon>
        <taxon>Metazoa</taxon>
        <taxon>Spiralia</taxon>
        <taxon>Lophotrochozoa</taxon>
        <taxon>Platyhelminthes</taxon>
        <taxon>Cestoda</taxon>
        <taxon>Eucestoda</taxon>
        <taxon>Diphyllobothriidea</taxon>
        <taxon>Diphyllobothriidae</taxon>
        <taxon>Schistocephalus</taxon>
    </lineage>
</organism>
<gene>
    <name evidence="1" type="ORF">TR11275</name>
</gene>
<evidence type="ECO:0008006" key="2">
    <source>
        <dbReference type="Google" id="ProtNLM"/>
    </source>
</evidence>
<name>A0A0X3PTY7_SCHSO</name>
<reference evidence="1" key="1">
    <citation type="submission" date="2016-01" db="EMBL/GenBank/DDBJ databases">
        <title>Reference transcriptome for the parasite Schistocephalus solidus: insights into the molecular evolution of parasitism.</title>
        <authorList>
            <person name="Hebert F.O."/>
            <person name="Grambauer S."/>
            <person name="Barber I."/>
            <person name="Landry C.R."/>
            <person name="Aubin-Horth N."/>
        </authorList>
    </citation>
    <scope>NUCLEOTIDE SEQUENCE</scope>
</reference>
<protein>
    <recommendedName>
        <fullName evidence="2">Rho-GAP domain-containing protein</fullName>
    </recommendedName>
</protein>
<accession>A0A0X3PTY7</accession>
<sequence>MLPPISKALNHCKSTSRKNAAITRLPRDVVHFEELSTRFPKSLTYTQMQKSGFFQVPEIIILIMERLDKCLPPLSGLLNGCLPETVSQCEDMLSTLVNGQAFRSPFSLRTLDEATPVQLCVMLKLFLLRLELPPFLASIELCDILRKEPFKVTPNIGMCRPVTYEILSKELKGSLVHSSPAQTATFAYIMERFQRWCHEEVAFRLKHGDTSVDRTQVFEDAVDLLTHIFGHCLVGLDRCYLAALVFNKVENYSPEKIIQTILRLCMGFIVTRFWHDISLYGILESNQGLPTTPVSRVNTDSSLGVSRPHKLALRP</sequence>